<evidence type="ECO:0000256" key="1">
    <source>
        <dbReference type="ARBA" id="ARBA00007613"/>
    </source>
</evidence>
<feature type="transmembrane region" description="Helical" evidence="2">
    <location>
        <begin position="360"/>
        <end position="381"/>
    </location>
</feature>
<keyword evidence="2" id="KW-1133">Transmembrane helix</keyword>
<accession>A0A8J7PQ62</accession>
<comment type="caution">
    <text evidence="3">The sequence shown here is derived from an EMBL/GenBank/DDBJ whole genome shotgun (WGS) entry which is preliminary data.</text>
</comment>
<feature type="transmembrane region" description="Helical" evidence="2">
    <location>
        <begin position="950"/>
        <end position="969"/>
    </location>
</feature>
<dbReference type="GO" id="GO:0005886">
    <property type="term" value="C:plasma membrane"/>
    <property type="evidence" value="ECO:0007669"/>
    <property type="project" value="TreeGrafter"/>
</dbReference>
<feature type="transmembrane region" description="Helical" evidence="2">
    <location>
        <begin position="431"/>
        <end position="453"/>
    </location>
</feature>
<dbReference type="PANTHER" id="PTHR32063:SF77">
    <property type="entry name" value="ACR FAMILY TRANSPORT PROTEIN"/>
    <property type="match status" value="1"/>
</dbReference>
<dbReference type="Pfam" id="PF02321">
    <property type="entry name" value="OEP"/>
    <property type="match status" value="2"/>
</dbReference>
<dbReference type="Gene3D" id="3.30.70.1320">
    <property type="entry name" value="Multidrug efflux transporter AcrB pore domain like"/>
    <property type="match status" value="1"/>
</dbReference>
<dbReference type="GO" id="GO:0015562">
    <property type="term" value="F:efflux transmembrane transporter activity"/>
    <property type="evidence" value="ECO:0007669"/>
    <property type="project" value="InterPro"/>
</dbReference>
<dbReference type="Pfam" id="PF00873">
    <property type="entry name" value="ACR_tran"/>
    <property type="match status" value="1"/>
</dbReference>
<feature type="transmembrane region" description="Helical" evidence="2">
    <location>
        <begin position="521"/>
        <end position="543"/>
    </location>
</feature>
<keyword evidence="2" id="KW-0472">Membrane</keyword>
<organism evidence="3 4">
    <name type="scientific">Candidatus Obscuribacter phosphatis</name>
    <dbReference type="NCBI Taxonomy" id="1906157"/>
    <lineage>
        <taxon>Bacteria</taxon>
        <taxon>Bacillati</taxon>
        <taxon>Candidatus Melainabacteria</taxon>
        <taxon>Candidatus Obscuribacterales</taxon>
        <taxon>Candidatus Obscuribacteraceae</taxon>
        <taxon>Candidatus Obscuribacter</taxon>
    </lineage>
</organism>
<gene>
    <name evidence="3" type="ORF">J0M35_18145</name>
</gene>
<evidence type="ECO:0000313" key="3">
    <source>
        <dbReference type="EMBL" id="MBN8662297.1"/>
    </source>
</evidence>
<dbReference type="Gene3D" id="3.30.70.1440">
    <property type="entry name" value="Multidrug efflux transporter AcrB pore domain"/>
    <property type="match status" value="1"/>
</dbReference>
<dbReference type="SUPFAM" id="SSF56954">
    <property type="entry name" value="Outer membrane efflux proteins (OEP)"/>
    <property type="match status" value="1"/>
</dbReference>
<keyword evidence="2" id="KW-0812">Transmembrane</keyword>
<dbReference type="Gene3D" id="1.20.1640.10">
    <property type="entry name" value="Multidrug efflux transporter AcrB transmembrane domain"/>
    <property type="match status" value="2"/>
</dbReference>
<reference evidence="3" key="1">
    <citation type="submission" date="2021-02" db="EMBL/GenBank/DDBJ databases">
        <title>Genome-Resolved Metagenomics of a Microbial Community Performing Photosynthetic Biological Nutrient Removal.</title>
        <authorList>
            <person name="Mcdaniel E.A."/>
        </authorList>
    </citation>
    <scope>NUCLEOTIDE SEQUENCE</scope>
    <source>
        <strain evidence="3">UWPOB_OBS1</strain>
    </source>
</reference>
<dbReference type="SUPFAM" id="SSF82866">
    <property type="entry name" value="Multidrug efflux transporter AcrB transmembrane domain"/>
    <property type="match status" value="2"/>
</dbReference>
<feature type="transmembrane region" description="Helical" evidence="2">
    <location>
        <begin position="387"/>
        <end position="411"/>
    </location>
</feature>
<dbReference type="InterPro" id="IPR003423">
    <property type="entry name" value="OMP_efflux"/>
</dbReference>
<name>A0A8J7PQ62_9BACT</name>
<dbReference type="InterPro" id="IPR001036">
    <property type="entry name" value="Acrflvin-R"/>
</dbReference>
<sequence>MLNISAWTIRQPIPSILLFIMLTIAGLVCFTQIEMDELPNIDMPTVSISIAQSGAAPSELEVQVTRKVEDALSGLSNIKHITSNISEGSSTTTVEFELGTNTDRAVNDVRDRVNRIRASLPAEITEPVIQRLDFAGEAFATYTVSSDSMSDTELSWLIDNDISRVLLSVPGVGQVQRSGGVAREVRINLDPAKLEAVGLTAESVNNQVRFRNINMPGGRGRLAGAEQTIRTVGSAHDIDELRNLKIALRNGEFAPLSSLGTVEDSHAEARQMAYLDGKPVVAFSLKRSTGRGMAQVAKMVDRKLDEMKATLPPSVKIEKVRTSAVYVQESFDATIESLVLGAVLAVVIIWVFLKDWRSAGISALAMPLSMIPTFIFIKLLGYTLNDMSLLGLALVIGILVDDAIVEVENIVRHIHLGKTPYQAALDAADEIGLAVVATTFSIIAVFVPLALISGIPGQFFRQFGFTVAIAVFMSLVVARLMTPMMAAFWLKNPPAESGRSKLVELYDVCLDWALKHRKTTLAAAFGFFLFSLGLTALIPMNLIGSVDRGETILSVELPPGKDIEGTAATVLKISKLVQANKNVERVFSAVGTPGEASSISSGGESGKVNKANLYISLKHRGERKDSQQVVEQQIREVLQNVPSIRTKFINTSGPGGRVDFCLVGSNPTELDATAQELARQMRDIKGLADVQSNASLQAPQLVIKPNRELAAEHGVTVQSIARTALVATIGDADIALGRFDLPDRQIYVRVQIDPLFKKDLEWIRNLKVSSINGALIPLSALASIDVTSGPSEITRYDKQRQVLISAQLVDKMPLGEAIEAIRALPAFKNKAASVVESPSGDVELQQDVFKGFAVAIVAAVLLMYCVLVLLFNDFVHPFTIMTSLPLSIGGAIAALMISGQPLGLYALIGIVMLMGLVAKNAILLVEYCLMSMHQGMSVDQAIRTAGDARMRPILMTTLAMVAGMVPIAMGLGAGSEVRSPMAVAVIGGLATSSLLTLIVVPVIFTIFNEWKEKLSGAAGKKEKSKQGLVQKVSLSLLLVGIALAANAYQPAFSQDLSSPAKGDQDVETLLESEYRKAEEITETLLQPLPEAAQEGISIKYPDATFLLPIGQQKLPPIKLEASYNRGITLAEALQQALSNNLPIKISNDNYKARRALFAGSLGGFLPDLSMTYRYQNVYQGGDKLFNLRTGNTSLTWAYFQGGKVVSTAFNTYYNMKAARNDYSKQVNDVLLDVYRKYNEVLYNQALLQVRIKSLETSRANLKLTKQQFRAGIGTKFAVMQSESQLASDAQNLVNQQVATRKAAIALAVVLNSDIMDNLLPKEETLGKTFLIDPAAKPVELVARARSLRPELKALEAQRRAAKAAIAQAGSALLPTAQIFVSPSNTKLSGAGGLAGLSSGLTGGATSAAGVNLSTTGTGTSSVNVGGVLGSSVTLGTSVTWNLSGLGVSDMANMEANRIIARRIQNEYNQELLKITQEVHNSFLDMQTAEEQINITEVNVNASREGLRLASKRLSLGNGTNLELIEAQRSYVNALAAQIRAFVEFRNAQAQVLRDTGTISIAALTGASASKLQ</sequence>
<feature type="transmembrane region" description="Helical" evidence="2">
    <location>
        <begin position="333"/>
        <end position="353"/>
    </location>
</feature>
<comment type="similarity">
    <text evidence="1">Belongs to the outer membrane factor (OMF) (TC 1.B.17) family.</text>
</comment>
<feature type="transmembrane region" description="Helical" evidence="2">
    <location>
        <begin position="12"/>
        <end position="33"/>
    </location>
</feature>
<proteinExistence type="inferred from homology"/>
<dbReference type="EMBL" id="JAFLCK010000035">
    <property type="protein sequence ID" value="MBN8662297.1"/>
    <property type="molecule type" value="Genomic_DNA"/>
</dbReference>
<feature type="transmembrane region" description="Helical" evidence="2">
    <location>
        <begin position="1028"/>
        <end position="1048"/>
    </location>
</feature>
<evidence type="ECO:0000256" key="2">
    <source>
        <dbReference type="SAM" id="Phobius"/>
    </source>
</evidence>
<evidence type="ECO:0000313" key="4">
    <source>
        <dbReference type="Proteomes" id="UP000664277"/>
    </source>
</evidence>
<dbReference type="Gene3D" id="3.30.2090.10">
    <property type="entry name" value="Multidrug efflux transporter AcrB TolC docking domain, DN and DC subdomains"/>
    <property type="match status" value="2"/>
</dbReference>
<dbReference type="SUPFAM" id="SSF82693">
    <property type="entry name" value="Multidrug efflux transporter AcrB pore domain, PN1, PN2, PC1 and PC2 subdomains"/>
    <property type="match status" value="3"/>
</dbReference>
<dbReference type="Gene3D" id="1.20.1600.10">
    <property type="entry name" value="Outer membrane efflux proteins (OEP)"/>
    <property type="match status" value="1"/>
</dbReference>
<feature type="transmembrane region" description="Helical" evidence="2">
    <location>
        <begin position="852"/>
        <end position="871"/>
    </location>
</feature>
<dbReference type="Gene3D" id="3.30.70.1430">
    <property type="entry name" value="Multidrug efflux transporter AcrB pore domain"/>
    <property type="match status" value="2"/>
</dbReference>
<dbReference type="Proteomes" id="UP000664277">
    <property type="component" value="Unassembled WGS sequence"/>
</dbReference>
<dbReference type="SUPFAM" id="SSF82714">
    <property type="entry name" value="Multidrug efflux transporter AcrB TolC docking domain, DN and DC subdomains"/>
    <property type="match status" value="2"/>
</dbReference>
<dbReference type="GO" id="GO:0042910">
    <property type="term" value="F:xenobiotic transmembrane transporter activity"/>
    <property type="evidence" value="ECO:0007669"/>
    <property type="project" value="TreeGrafter"/>
</dbReference>
<dbReference type="InterPro" id="IPR027463">
    <property type="entry name" value="AcrB_DN_DC_subdom"/>
</dbReference>
<dbReference type="PANTHER" id="PTHR32063">
    <property type="match status" value="1"/>
</dbReference>
<feature type="transmembrane region" description="Helical" evidence="2">
    <location>
        <begin position="904"/>
        <end position="929"/>
    </location>
</feature>
<protein>
    <submittedName>
        <fullName evidence="3">Efflux RND transporter permease subunit</fullName>
    </submittedName>
</protein>
<dbReference type="PRINTS" id="PR00702">
    <property type="entry name" value="ACRIFLAVINRP"/>
</dbReference>
<feature type="transmembrane region" description="Helical" evidence="2">
    <location>
        <begin position="459"/>
        <end position="481"/>
    </location>
</feature>
<feature type="transmembrane region" description="Helical" evidence="2">
    <location>
        <begin position="981"/>
        <end position="1007"/>
    </location>
</feature>
<feature type="transmembrane region" description="Helical" evidence="2">
    <location>
        <begin position="878"/>
        <end position="898"/>
    </location>
</feature>